<evidence type="ECO:0000313" key="1">
    <source>
        <dbReference type="EMBL" id="ELS34801.1"/>
    </source>
</evidence>
<dbReference type="PATRIC" id="fig|927668.3.peg.116"/>
<comment type="caution">
    <text evidence="1">The sequence shown here is derived from an EMBL/GenBank/DDBJ whole genome shotgun (WGS) entry which is preliminary data.</text>
</comment>
<dbReference type="AlphaFoldDB" id="L8N581"/>
<reference evidence="1 2" key="1">
    <citation type="journal article" date="2013" name="Proc. Natl. Acad. Sci. U.S.A.">
        <title>Improving the coverage of the cyanobacterial phylum using diversity-driven genome sequencing.</title>
        <authorList>
            <person name="Shih P.M."/>
            <person name="Wu D."/>
            <person name="Latifi A."/>
            <person name="Axen S.D."/>
            <person name="Fewer D.P."/>
            <person name="Talla E."/>
            <person name="Calteau A."/>
            <person name="Cai F."/>
            <person name="Tandeau de Marsac N."/>
            <person name="Rippka R."/>
            <person name="Herdman M."/>
            <person name="Sivonen K."/>
            <person name="Coursin T."/>
            <person name="Laurent T."/>
            <person name="Goodwin L."/>
            <person name="Nolan M."/>
            <person name="Davenport K.W."/>
            <person name="Han C.S."/>
            <person name="Rubin E.M."/>
            <person name="Eisen J.A."/>
            <person name="Woyke T."/>
            <person name="Gugger M."/>
            <person name="Kerfeld C.A."/>
        </authorList>
    </citation>
    <scope>NUCLEOTIDE SEQUENCE [LARGE SCALE GENOMIC DNA]</scope>
    <source>
        <strain evidence="1 2">PCC 7429</strain>
    </source>
</reference>
<dbReference type="Proteomes" id="UP000011201">
    <property type="component" value="Unassembled WGS sequence"/>
</dbReference>
<name>L8N581_9CYAN</name>
<sequence>MRNVLTKKYRDDNTFLSFFSQLVSHRLTMTFSEFAALIEVVSS</sequence>
<dbReference type="EMBL" id="ALWB01000002">
    <property type="protein sequence ID" value="ELS34801.1"/>
    <property type="molecule type" value="Genomic_DNA"/>
</dbReference>
<evidence type="ECO:0000313" key="2">
    <source>
        <dbReference type="Proteomes" id="UP000011201"/>
    </source>
</evidence>
<accession>L8N581</accession>
<proteinExistence type="predicted"/>
<keyword evidence="2" id="KW-1185">Reference proteome</keyword>
<protein>
    <submittedName>
        <fullName evidence="1">Uncharacterized protein</fullName>
    </submittedName>
</protein>
<gene>
    <name evidence="1" type="ORF">Pse7429DRAFT_0108</name>
</gene>
<organism evidence="1 2">
    <name type="scientific">Pseudanabaena biceps PCC 7429</name>
    <dbReference type="NCBI Taxonomy" id="927668"/>
    <lineage>
        <taxon>Bacteria</taxon>
        <taxon>Bacillati</taxon>
        <taxon>Cyanobacteriota</taxon>
        <taxon>Cyanophyceae</taxon>
        <taxon>Pseudanabaenales</taxon>
        <taxon>Pseudanabaenaceae</taxon>
        <taxon>Pseudanabaena</taxon>
    </lineage>
</organism>